<feature type="transmembrane region" description="Helical" evidence="8">
    <location>
        <begin position="498"/>
        <end position="520"/>
    </location>
</feature>
<evidence type="ECO:0000256" key="4">
    <source>
        <dbReference type="ARBA" id="ARBA00022692"/>
    </source>
</evidence>
<feature type="transmembrane region" description="Helical" evidence="8">
    <location>
        <begin position="208"/>
        <end position="229"/>
    </location>
</feature>
<keyword evidence="4 7" id="KW-0812">Transmembrane</keyword>
<keyword evidence="5 8" id="KW-1133">Transmembrane helix</keyword>
<comment type="caution">
    <text evidence="11">The sequence shown here is derived from an EMBL/GenBank/DDBJ whole genome shotgun (WGS) entry which is preliminary data.</text>
</comment>
<dbReference type="PANTHER" id="PTHR42703">
    <property type="entry name" value="NADH DEHYDROGENASE"/>
    <property type="match status" value="1"/>
</dbReference>
<evidence type="ECO:0000259" key="10">
    <source>
        <dbReference type="Pfam" id="PF00361"/>
    </source>
</evidence>
<feature type="transmembrane region" description="Helical" evidence="8">
    <location>
        <begin position="45"/>
        <end position="65"/>
    </location>
</feature>
<feature type="transmembrane region" description="Helical" evidence="8">
    <location>
        <begin position="109"/>
        <end position="140"/>
    </location>
</feature>
<feature type="domain" description="NADH:quinone oxidoreductase/Mrp antiporter transmembrane" evidence="10">
    <location>
        <begin position="173"/>
        <end position="457"/>
    </location>
</feature>
<evidence type="ECO:0000256" key="5">
    <source>
        <dbReference type="ARBA" id="ARBA00022989"/>
    </source>
</evidence>
<comment type="similarity">
    <text evidence="2">Belongs to the CPA3 antiporters (TC 2.A.63) subunit D family.</text>
</comment>
<evidence type="ECO:0000256" key="6">
    <source>
        <dbReference type="ARBA" id="ARBA00023136"/>
    </source>
</evidence>
<protein>
    <submittedName>
        <fullName evidence="11">Na+/H+ antiporter subunit D</fullName>
    </submittedName>
</protein>
<dbReference type="InterPro" id="IPR003918">
    <property type="entry name" value="NADH_UbQ_OxRdtase"/>
</dbReference>
<dbReference type="EMBL" id="JAEKJA010000001">
    <property type="protein sequence ID" value="MBJ3774486.1"/>
    <property type="molecule type" value="Genomic_DNA"/>
</dbReference>
<feature type="transmembrane region" description="Helical" evidence="8">
    <location>
        <begin position="314"/>
        <end position="336"/>
    </location>
</feature>
<feature type="transmembrane region" description="Helical" evidence="8">
    <location>
        <begin position="285"/>
        <end position="308"/>
    </location>
</feature>
<name>A0A934ILC6_9HYPH</name>
<evidence type="ECO:0000256" key="2">
    <source>
        <dbReference type="ARBA" id="ARBA00005346"/>
    </source>
</evidence>
<feature type="transmembrane region" description="Helical" evidence="8">
    <location>
        <begin position="177"/>
        <end position="196"/>
    </location>
</feature>
<evidence type="ECO:0000256" key="7">
    <source>
        <dbReference type="RuleBase" id="RU000320"/>
    </source>
</evidence>
<evidence type="ECO:0000256" key="1">
    <source>
        <dbReference type="ARBA" id="ARBA00004651"/>
    </source>
</evidence>
<dbReference type="Proteomes" id="UP000609531">
    <property type="component" value="Unassembled WGS sequence"/>
</dbReference>
<dbReference type="PRINTS" id="PR01437">
    <property type="entry name" value="NUOXDRDTASE4"/>
</dbReference>
<comment type="subcellular location">
    <subcellularLocation>
        <location evidence="1">Cell membrane</location>
        <topology evidence="1">Multi-pass membrane protein</topology>
    </subcellularLocation>
    <subcellularLocation>
        <location evidence="7">Membrane</location>
        <topology evidence="7">Multi-pass membrane protein</topology>
    </subcellularLocation>
</comment>
<evidence type="ECO:0000313" key="11">
    <source>
        <dbReference type="EMBL" id="MBJ3774486.1"/>
    </source>
</evidence>
<feature type="transmembrane region" description="Helical" evidence="8">
    <location>
        <begin position="77"/>
        <end position="97"/>
    </location>
</feature>
<gene>
    <name evidence="11" type="ORF">JCR33_02235</name>
</gene>
<dbReference type="GO" id="GO:0005886">
    <property type="term" value="C:plasma membrane"/>
    <property type="evidence" value="ECO:0007669"/>
    <property type="project" value="UniProtKB-SubCell"/>
</dbReference>
<dbReference type="InterPro" id="IPR050586">
    <property type="entry name" value="CPA3_Na-H_Antiporter_D"/>
</dbReference>
<organism evidence="11 12">
    <name type="scientific">Acuticoccus mangrovi</name>
    <dbReference type="NCBI Taxonomy" id="2796142"/>
    <lineage>
        <taxon>Bacteria</taxon>
        <taxon>Pseudomonadati</taxon>
        <taxon>Pseudomonadota</taxon>
        <taxon>Alphaproteobacteria</taxon>
        <taxon>Hyphomicrobiales</taxon>
        <taxon>Amorphaceae</taxon>
        <taxon>Acuticoccus</taxon>
    </lineage>
</organism>
<dbReference type="GO" id="GO:0008137">
    <property type="term" value="F:NADH dehydrogenase (ubiquinone) activity"/>
    <property type="evidence" value="ECO:0007669"/>
    <property type="project" value="InterPro"/>
</dbReference>
<sequence>MQMRREQVLPALLGFIALLLPTAAFAAIAVPHGNGPAMLTEPTRYAAWLTVAPIVLPIIGSALTLAFRHKIAWQANIAFGAMFLATVSAVFLNIVVLSHGPLLLAAGNWLPPFGIIIAVDVLGALLVLVTCLVGFIGLSYARCDVDHEGASFGFYTFYCLLIAGVCGSFATGDIFNLYVWFEVFLVSSFGMIVFGGERIQMDGAVKYGVLNLIATTIFLIAVGALYGFTGTLNMADIRHVLAETEGAPVVTVGALFVLAFAMKAAAFPLHFWLPASYHTPRIVVGALFAGLLTKVGIYSLMRVMIMLFGDKGTMFLPLIGWVGVATAVLAALGALAQTNLRRLAAFLVISGVGVMMIGIGLDTAEGLTGAIVYAVHSILVMTALFLVIGVVERLTGDADLTIGSNVYARYGLAAGLFLIFGLAVSGLPPFSGFWPKLMLVQASLAGSGALALAGAVGVILSGLLTTIAIGRAWVLVFLRPRDGSENGHVAVGAPRAMAAPLVALAILVVALGLLPTIVIAPAQSGAAGLLDPTVYLQRVQDME</sequence>
<evidence type="ECO:0000256" key="8">
    <source>
        <dbReference type="SAM" id="Phobius"/>
    </source>
</evidence>
<keyword evidence="3" id="KW-1003">Cell membrane</keyword>
<feature type="signal peptide" evidence="9">
    <location>
        <begin position="1"/>
        <end position="26"/>
    </location>
</feature>
<feature type="transmembrane region" description="Helical" evidence="8">
    <location>
        <begin position="450"/>
        <end position="478"/>
    </location>
</feature>
<evidence type="ECO:0000256" key="9">
    <source>
        <dbReference type="SAM" id="SignalP"/>
    </source>
</evidence>
<evidence type="ECO:0000313" key="12">
    <source>
        <dbReference type="Proteomes" id="UP000609531"/>
    </source>
</evidence>
<feature type="transmembrane region" description="Helical" evidence="8">
    <location>
        <begin position="152"/>
        <end position="171"/>
    </location>
</feature>
<dbReference type="AlphaFoldDB" id="A0A934ILC6"/>
<reference evidence="11" key="1">
    <citation type="submission" date="2020-12" db="EMBL/GenBank/DDBJ databases">
        <title>Bacterial taxonomy.</title>
        <authorList>
            <person name="Pan X."/>
        </authorList>
    </citation>
    <scope>NUCLEOTIDE SEQUENCE</scope>
    <source>
        <strain evidence="11">B2012</strain>
    </source>
</reference>
<accession>A0A934ILC6</accession>
<dbReference type="InterPro" id="IPR001750">
    <property type="entry name" value="ND/Mrp_TM"/>
</dbReference>
<keyword evidence="6 8" id="KW-0472">Membrane</keyword>
<feature type="transmembrane region" description="Helical" evidence="8">
    <location>
        <begin position="412"/>
        <end position="430"/>
    </location>
</feature>
<feature type="transmembrane region" description="Helical" evidence="8">
    <location>
        <begin position="249"/>
        <end position="273"/>
    </location>
</feature>
<dbReference type="Pfam" id="PF00361">
    <property type="entry name" value="Proton_antipo_M"/>
    <property type="match status" value="1"/>
</dbReference>
<dbReference type="GO" id="GO:0042773">
    <property type="term" value="P:ATP synthesis coupled electron transport"/>
    <property type="evidence" value="ECO:0007669"/>
    <property type="project" value="InterPro"/>
</dbReference>
<proteinExistence type="inferred from homology"/>
<dbReference type="RefSeq" id="WP_198880364.1">
    <property type="nucleotide sequence ID" value="NZ_JAEKJA010000001.1"/>
</dbReference>
<keyword evidence="9" id="KW-0732">Signal</keyword>
<feature type="transmembrane region" description="Helical" evidence="8">
    <location>
        <begin position="367"/>
        <end position="391"/>
    </location>
</feature>
<keyword evidence="12" id="KW-1185">Reference proteome</keyword>
<feature type="chain" id="PRO_5037943506" evidence="9">
    <location>
        <begin position="27"/>
        <end position="543"/>
    </location>
</feature>
<feature type="transmembrane region" description="Helical" evidence="8">
    <location>
        <begin position="343"/>
        <end position="361"/>
    </location>
</feature>
<dbReference type="PANTHER" id="PTHR42703:SF1">
    <property type="entry name" value="NA(+)_H(+) ANTIPORTER SUBUNIT D1"/>
    <property type="match status" value="1"/>
</dbReference>
<evidence type="ECO:0000256" key="3">
    <source>
        <dbReference type="ARBA" id="ARBA00022475"/>
    </source>
</evidence>